<dbReference type="RefSeq" id="WP_305732414.1">
    <property type="nucleotide sequence ID" value="NZ_OW150024.1"/>
</dbReference>
<reference evidence="1 2" key="1">
    <citation type="submission" date="2022-03" db="EMBL/GenBank/DDBJ databases">
        <authorList>
            <person name="Koch H."/>
        </authorList>
    </citation>
    <scope>NUCLEOTIDE SEQUENCE [LARGE SCALE GENOMIC DNA]</scope>
    <source>
        <strain evidence="1 2">G1</strain>
    </source>
</reference>
<evidence type="ECO:0000313" key="1">
    <source>
        <dbReference type="EMBL" id="CAH2031600.1"/>
    </source>
</evidence>
<organism evidence="1 2">
    <name type="scientific">Trichlorobacter ammonificans</name>
    <dbReference type="NCBI Taxonomy" id="2916410"/>
    <lineage>
        <taxon>Bacteria</taxon>
        <taxon>Pseudomonadati</taxon>
        <taxon>Thermodesulfobacteriota</taxon>
        <taxon>Desulfuromonadia</taxon>
        <taxon>Geobacterales</taxon>
        <taxon>Geobacteraceae</taxon>
        <taxon>Trichlorobacter</taxon>
    </lineage>
</organism>
<keyword evidence="2" id="KW-1185">Reference proteome</keyword>
<proteinExistence type="predicted"/>
<name>A0ABN8HJU2_9BACT</name>
<protein>
    <recommendedName>
        <fullName evidence="3">Lipoprotein</fullName>
    </recommendedName>
</protein>
<dbReference type="Proteomes" id="UP001295463">
    <property type="component" value="Chromosome"/>
</dbReference>
<evidence type="ECO:0000313" key="2">
    <source>
        <dbReference type="Proteomes" id="UP001295463"/>
    </source>
</evidence>
<dbReference type="EMBL" id="OW150024">
    <property type="protein sequence ID" value="CAH2031600.1"/>
    <property type="molecule type" value="Genomic_DNA"/>
</dbReference>
<evidence type="ECO:0008006" key="3">
    <source>
        <dbReference type="Google" id="ProtNLM"/>
    </source>
</evidence>
<sequence length="128" mass="13581">MKKSVIVALALAVVALIGIVVVTTGSAKALNVNDVGNDPASFTGTITITGIMGGISNQDPSIFGIMDIKELQCTTQNCNKLFIPIKYQGQMPKFGDEVRLTGSFVKLADGYLFSAHKLKVVRNHKIGG</sequence>
<gene>
    <name evidence="1" type="ORF">GEAMG1_1768</name>
</gene>
<accession>A0ABN8HJU2</accession>